<feature type="domain" description="Peptidase C-terminal archaeal/bacterial" evidence="5">
    <location>
        <begin position="47"/>
        <end position="114"/>
    </location>
</feature>
<reference evidence="6" key="1">
    <citation type="submission" date="2020-12" db="EMBL/GenBank/DDBJ databases">
        <title>The genome sequence of Inhella sp. 4Y17.</title>
        <authorList>
            <person name="Liu Y."/>
        </authorList>
    </citation>
    <scope>NUCLEOTIDE SEQUENCE</scope>
    <source>
        <strain evidence="6">4Y10</strain>
    </source>
</reference>
<dbReference type="Pfam" id="PF04231">
    <property type="entry name" value="Endonuclease_1"/>
    <property type="match status" value="1"/>
</dbReference>
<evidence type="ECO:0000313" key="6">
    <source>
        <dbReference type="EMBL" id="MBH9551979.1"/>
    </source>
</evidence>
<keyword evidence="7" id="KW-1185">Reference proteome</keyword>
<accession>A0A931ITR4</accession>
<organism evidence="6 7">
    <name type="scientific">Inhella gelatinilytica</name>
    <dbReference type="NCBI Taxonomy" id="2795030"/>
    <lineage>
        <taxon>Bacteria</taxon>
        <taxon>Pseudomonadati</taxon>
        <taxon>Pseudomonadota</taxon>
        <taxon>Betaproteobacteria</taxon>
        <taxon>Burkholderiales</taxon>
        <taxon>Sphaerotilaceae</taxon>
        <taxon>Inhella</taxon>
    </lineage>
</organism>
<keyword evidence="2" id="KW-0540">Nuclease</keyword>
<name>A0A931ITR4_9BURK</name>
<dbReference type="InterPro" id="IPR007280">
    <property type="entry name" value="Peptidase_C_arc/bac"/>
</dbReference>
<dbReference type="Pfam" id="PF04151">
    <property type="entry name" value="PPC"/>
    <property type="match status" value="2"/>
</dbReference>
<evidence type="ECO:0000256" key="4">
    <source>
        <dbReference type="SAM" id="SignalP"/>
    </source>
</evidence>
<comment type="caution">
    <text evidence="6">The sequence shown here is derived from an EMBL/GenBank/DDBJ whole genome shotgun (WGS) entry which is preliminary data.</text>
</comment>
<dbReference type="Proteomes" id="UP000620139">
    <property type="component" value="Unassembled WGS sequence"/>
</dbReference>
<dbReference type="Gene3D" id="2.60.120.380">
    <property type="match status" value="2"/>
</dbReference>
<dbReference type="GO" id="GO:0004519">
    <property type="term" value="F:endonuclease activity"/>
    <property type="evidence" value="ECO:0007669"/>
    <property type="project" value="UniProtKB-KW"/>
</dbReference>
<dbReference type="PANTHER" id="PTHR33607:SF2">
    <property type="entry name" value="ENDONUCLEASE-1"/>
    <property type="match status" value="1"/>
</dbReference>
<feature type="signal peptide" evidence="4">
    <location>
        <begin position="1"/>
        <end position="27"/>
    </location>
</feature>
<dbReference type="SUPFAM" id="SSF54060">
    <property type="entry name" value="His-Me finger endonucleases"/>
    <property type="match status" value="1"/>
</dbReference>
<sequence length="491" mass="52169">MRVMVSKWAMALAVMAGATLAPQVVWAQTALTKGVTVSSLSGAKGSTKDYSLVVPTGATGLSFKLSGGSGDADLYVRRAAIPTTSTYDCASTGTTNAETCSFATPTAATYYVRVLGYTSYSGASLVANYTAATTPAPTVTLQNGVALTGQSGTAGGWTRYKIDVPAGATNLAISISGGTGAADLYVRAGAEPTSSTWNCRPLLNGNNESCSFAQPQATTYYIGLYGYQAFSGVTVTAGYTVAPPPPSGGSTWSGFDSYYVQAIGKTGVALRTSLNTISAQGHVRKTYAEVWDALKYTDEDPANTANVILIYTGRSQAKTYNASSFPTDQDAWNREHVWPKSHGFPDEAQWAHTDIHHLRPADVSVNSTRGNKDFDWGGTAITEAPGNLTDADSFEPRAAVKGDIARMMFYMAIRYEGNDLTGVPNLELADTTGTSGNFLGKRCTLVSWHRQDPVSADEIRRHARIVEVQGNRNPFVDYPNWVEELFGAGCP</sequence>
<dbReference type="InterPro" id="IPR007346">
    <property type="entry name" value="Endonuclease-I"/>
</dbReference>
<protein>
    <submittedName>
        <fullName evidence="6">Endonuclease</fullName>
    </submittedName>
</protein>
<feature type="chain" id="PRO_5038124563" evidence="4">
    <location>
        <begin position="28"/>
        <end position="491"/>
    </location>
</feature>
<dbReference type="GO" id="GO:0016787">
    <property type="term" value="F:hydrolase activity"/>
    <property type="evidence" value="ECO:0007669"/>
    <property type="project" value="UniProtKB-KW"/>
</dbReference>
<proteinExistence type="inferred from homology"/>
<keyword evidence="3" id="KW-0378">Hydrolase</keyword>
<evidence type="ECO:0000256" key="1">
    <source>
        <dbReference type="ARBA" id="ARBA00006429"/>
    </source>
</evidence>
<evidence type="ECO:0000256" key="2">
    <source>
        <dbReference type="ARBA" id="ARBA00022722"/>
    </source>
</evidence>
<dbReference type="EMBL" id="JAEDAL010000001">
    <property type="protein sequence ID" value="MBH9551979.1"/>
    <property type="molecule type" value="Genomic_DNA"/>
</dbReference>
<comment type="similarity">
    <text evidence="1">Belongs to the EndA/NucM nuclease family.</text>
</comment>
<gene>
    <name evidence="6" type="ORF">I7X43_03860</name>
</gene>
<keyword evidence="6" id="KW-0255">Endonuclease</keyword>
<dbReference type="PANTHER" id="PTHR33607">
    <property type="entry name" value="ENDONUCLEASE-1"/>
    <property type="match status" value="1"/>
</dbReference>
<evidence type="ECO:0000256" key="3">
    <source>
        <dbReference type="ARBA" id="ARBA00022801"/>
    </source>
</evidence>
<dbReference type="AlphaFoldDB" id="A0A931ITR4"/>
<evidence type="ECO:0000259" key="5">
    <source>
        <dbReference type="Pfam" id="PF04151"/>
    </source>
</evidence>
<keyword evidence="4" id="KW-0732">Signal</keyword>
<feature type="domain" description="Peptidase C-terminal archaeal/bacterial" evidence="5">
    <location>
        <begin position="159"/>
        <end position="226"/>
    </location>
</feature>
<dbReference type="InterPro" id="IPR044925">
    <property type="entry name" value="His-Me_finger_sf"/>
</dbReference>
<evidence type="ECO:0000313" key="7">
    <source>
        <dbReference type="Proteomes" id="UP000620139"/>
    </source>
</evidence>